<dbReference type="Pfam" id="PF20256">
    <property type="entry name" value="MoCoBD_2"/>
    <property type="match status" value="1"/>
</dbReference>
<dbReference type="InterPro" id="IPR037165">
    <property type="entry name" value="AldOxase/xan_DH_Mopterin-bd_sf"/>
</dbReference>
<dbReference type="RefSeq" id="WP_201374331.1">
    <property type="nucleotide sequence ID" value="NZ_BNJG01000002.1"/>
</dbReference>
<gene>
    <name evidence="4" type="ORF">KSB_65340</name>
</gene>
<dbReference type="InterPro" id="IPR046867">
    <property type="entry name" value="AldOxase/xan_DH_MoCoBD2"/>
</dbReference>
<dbReference type="SUPFAM" id="SSF54665">
    <property type="entry name" value="CO dehydrogenase molybdoprotein N-domain-like"/>
    <property type="match status" value="1"/>
</dbReference>
<organism evidence="4 5">
    <name type="scientific">Ktedonobacter robiniae</name>
    <dbReference type="NCBI Taxonomy" id="2778365"/>
    <lineage>
        <taxon>Bacteria</taxon>
        <taxon>Bacillati</taxon>
        <taxon>Chloroflexota</taxon>
        <taxon>Ktedonobacteria</taxon>
        <taxon>Ktedonobacterales</taxon>
        <taxon>Ktedonobacteraceae</taxon>
        <taxon>Ktedonobacter</taxon>
    </lineage>
</organism>
<proteinExistence type="predicted"/>
<reference evidence="4 5" key="1">
    <citation type="journal article" date="2021" name="Int. J. Syst. Evol. Microbiol.">
        <title>Reticulibacter mediterranei gen. nov., sp. nov., within the new family Reticulibacteraceae fam. nov., and Ktedonospora formicarum gen. nov., sp. nov., Ktedonobacter robiniae sp. nov., Dictyobacter formicarum sp. nov. and Dictyobacter arantiisoli sp. nov., belonging to the class Ktedonobacteria.</title>
        <authorList>
            <person name="Yabe S."/>
            <person name="Zheng Y."/>
            <person name="Wang C.M."/>
            <person name="Sakai Y."/>
            <person name="Abe K."/>
            <person name="Yokota A."/>
            <person name="Donadio S."/>
            <person name="Cavaletti L."/>
            <person name="Monciardini P."/>
        </authorList>
    </citation>
    <scope>NUCLEOTIDE SEQUENCE [LARGE SCALE GENOMIC DNA]</scope>
    <source>
        <strain evidence="4 5">SOSP1-30</strain>
    </source>
</reference>
<dbReference type="Gene3D" id="3.90.1170.50">
    <property type="entry name" value="Aldehyde oxidase/xanthine dehydrogenase, a/b hammerhead"/>
    <property type="match status" value="1"/>
</dbReference>
<evidence type="ECO:0000256" key="1">
    <source>
        <dbReference type="ARBA" id="ARBA00022505"/>
    </source>
</evidence>
<dbReference type="Proteomes" id="UP000654345">
    <property type="component" value="Unassembled WGS sequence"/>
</dbReference>
<sequence length="737" mass="79005">MTQSAPQTSSPSVGQPVDRVDGLLKVTGQARYPAEFPFERMAHAVIVQSTIARGSIKTVETAAAEAAPGVLAVLTHLNAPRLHSSPPSFVVGSAPPPPLQAQHISYHGQHIAVVVAETLEQATFAATLITVDYQEETPLLRLDDPHAQVLDNAFPDVVRGEPEAALARAPVRVEATYTTPTQHHNPLAPAATIASWDGETLTLHDSTQGVYNTRAQLAMMLGLEITHVRVLAPFIGGAFGSGLRPWPHVVLAAISARQVGRPVKLVLTREQMYTTTGYRPRSVQRVALGATRKGQLLATIHEGTEPVAMNDDFREGLTRATALLYASPHLRTAYRQVRLNVAVPTWMRGPGESTGLFALESALDELAYALDIDPLELRLRNDTPVHPQSGQPWSSRKLRECFELGAQAFGWERRPRAPRSLRDGHELIGWGVSGSYYPYNRQPAEARVRLLADGSVLIQTSATDIGPGTATILAQIASDALGLPLARIRCELGDSNSPVSPNQGGSMLAASAGSAVHATAATLLEQTLALVQEDEYSPLCGASRKMILTGDGYIALKSDPTRRESYTAILQRHGLDLLESTGRAAPGDEAQRFGTGIFGAKFVEVRVDAELGRIRVSRVLSVIAAGRILNPKTARSQVIGGTVGGIGMALLEQTRMDETTGRIVNANFADYAIPVHADIPPLEVLFVEEPDLELNPLGVKGVGEVAIVGIAPAIANAIYHATGRRVRDLPITMDNLL</sequence>
<keyword evidence="1" id="KW-0500">Molybdenum</keyword>
<protein>
    <submittedName>
        <fullName evidence="4">Carbon-monoxide dehydrogenase large subunit</fullName>
    </submittedName>
</protein>
<dbReference type="PANTHER" id="PTHR11908:SF132">
    <property type="entry name" value="ALDEHYDE OXIDASE 1-RELATED"/>
    <property type="match status" value="1"/>
</dbReference>
<feature type="domain" description="Aldehyde oxidase/xanthine dehydrogenase a/b hammerhead" evidence="3">
    <location>
        <begin position="27"/>
        <end position="137"/>
    </location>
</feature>
<keyword evidence="5" id="KW-1185">Reference proteome</keyword>
<dbReference type="InterPro" id="IPR036856">
    <property type="entry name" value="Ald_Oxase/Xan_DH_a/b_sf"/>
</dbReference>
<dbReference type="Pfam" id="PF02738">
    <property type="entry name" value="MoCoBD_1"/>
    <property type="match status" value="1"/>
</dbReference>
<dbReference type="EMBL" id="BNJG01000002">
    <property type="protein sequence ID" value="GHO58059.1"/>
    <property type="molecule type" value="Genomic_DNA"/>
</dbReference>
<dbReference type="InterPro" id="IPR008274">
    <property type="entry name" value="AldOxase/xan_DH_MoCoBD1"/>
</dbReference>
<dbReference type="SUPFAM" id="SSF56003">
    <property type="entry name" value="Molybdenum cofactor-binding domain"/>
    <property type="match status" value="1"/>
</dbReference>
<name>A0ABQ3UZH6_9CHLR</name>
<evidence type="ECO:0000256" key="2">
    <source>
        <dbReference type="ARBA" id="ARBA00023002"/>
    </source>
</evidence>
<dbReference type="InterPro" id="IPR016208">
    <property type="entry name" value="Ald_Oxase/xanthine_DH-like"/>
</dbReference>
<comment type="caution">
    <text evidence="4">The sequence shown here is derived from an EMBL/GenBank/DDBJ whole genome shotgun (WGS) entry which is preliminary data.</text>
</comment>
<evidence type="ECO:0000259" key="3">
    <source>
        <dbReference type="SMART" id="SM01008"/>
    </source>
</evidence>
<keyword evidence="2" id="KW-0560">Oxidoreductase</keyword>
<dbReference type="InterPro" id="IPR000674">
    <property type="entry name" value="Ald_Oxase/Xan_DH_a/b"/>
</dbReference>
<evidence type="ECO:0000313" key="5">
    <source>
        <dbReference type="Proteomes" id="UP000654345"/>
    </source>
</evidence>
<dbReference type="PANTHER" id="PTHR11908">
    <property type="entry name" value="XANTHINE DEHYDROGENASE"/>
    <property type="match status" value="1"/>
</dbReference>
<accession>A0ABQ3UZH6</accession>
<dbReference type="Gene3D" id="3.30.365.10">
    <property type="entry name" value="Aldehyde oxidase/xanthine dehydrogenase, molybdopterin binding domain"/>
    <property type="match status" value="4"/>
</dbReference>
<dbReference type="Pfam" id="PF01315">
    <property type="entry name" value="Ald_Xan_dh_C"/>
    <property type="match status" value="1"/>
</dbReference>
<dbReference type="SMART" id="SM01008">
    <property type="entry name" value="Ald_Xan_dh_C"/>
    <property type="match status" value="1"/>
</dbReference>
<evidence type="ECO:0000313" key="4">
    <source>
        <dbReference type="EMBL" id="GHO58059.1"/>
    </source>
</evidence>